<proteinExistence type="predicted"/>
<dbReference type="OrthoDB" id="9970111at2"/>
<dbReference type="EMBL" id="LR590481">
    <property type="protein sequence ID" value="VTQ81959.1"/>
    <property type="molecule type" value="Genomic_DNA"/>
</dbReference>
<reference evidence="2 3" key="1">
    <citation type="submission" date="2019-05" db="EMBL/GenBank/DDBJ databases">
        <authorList>
            <consortium name="Pathogen Informatics"/>
        </authorList>
    </citation>
    <scope>NUCLEOTIDE SEQUENCE [LARGE SCALE GENOMIC DNA]</scope>
    <source>
        <strain evidence="2 3">NCTC503</strain>
    </source>
</reference>
<evidence type="ECO:0000313" key="2">
    <source>
        <dbReference type="EMBL" id="VTQ81959.1"/>
    </source>
</evidence>
<dbReference type="Proteomes" id="UP000308489">
    <property type="component" value="Chromosome 1"/>
</dbReference>
<dbReference type="AlphaFoldDB" id="A0A4U9QUH2"/>
<evidence type="ECO:0000313" key="3">
    <source>
        <dbReference type="Proteomes" id="UP000308489"/>
    </source>
</evidence>
<dbReference type="KEGG" id="hhw:NCTC503_00100"/>
<dbReference type="RefSeq" id="WP_138208948.1">
    <property type="nucleotide sequence ID" value="NZ_CBCRUQ010000011.1"/>
</dbReference>
<gene>
    <name evidence="2" type="ORF">NCTC503_00100</name>
</gene>
<feature type="transmembrane region" description="Helical" evidence="1">
    <location>
        <begin position="48"/>
        <end position="70"/>
    </location>
</feature>
<accession>A0A4U9QUH2</accession>
<evidence type="ECO:0000256" key="1">
    <source>
        <dbReference type="SAM" id="Phobius"/>
    </source>
</evidence>
<keyword evidence="1" id="KW-0812">Transmembrane</keyword>
<keyword evidence="1" id="KW-0472">Membrane</keyword>
<keyword evidence="1" id="KW-1133">Transmembrane helix</keyword>
<sequence>MNFKNSKLAGCLGIFIFSLINLFSYKLALFINELSLFNYDGQTVYPEVGVLCTVISINFIYLTLCIIIFYKYIRDK</sequence>
<keyword evidence="3" id="KW-1185">Reference proteome</keyword>
<name>A0A4U9QUH2_HATHI</name>
<organism evidence="2 3">
    <name type="scientific">Hathewaya histolytica</name>
    <name type="common">Clostridium histolyticum</name>
    <dbReference type="NCBI Taxonomy" id="1498"/>
    <lineage>
        <taxon>Bacteria</taxon>
        <taxon>Bacillati</taxon>
        <taxon>Bacillota</taxon>
        <taxon>Clostridia</taxon>
        <taxon>Eubacteriales</taxon>
        <taxon>Clostridiaceae</taxon>
        <taxon>Hathewaya</taxon>
    </lineage>
</organism>
<protein>
    <submittedName>
        <fullName evidence="2">Uncharacterized protein</fullName>
    </submittedName>
</protein>